<organism evidence="2 3">
    <name type="scientific">Capsicum annuum</name>
    <name type="common">Capsicum pepper</name>
    <dbReference type="NCBI Taxonomy" id="4072"/>
    <lineage>
        <taxon>Eukaryota</taxon>
        <taxon>Viridiplantae</taxon>
        <taxon>Streptophyta</taxon>
        <taxon>Embryophyta</taxon>
        <taxon>Tracheophyta</taxon>
        <taxon>Spermatophyta</taxon>
        <taxon>Magnoliopsida</taxon>
        <taxon>eudicotyledons</taxon>
        <taxon>Gunneridae</taxon>
        <taxon>Pentapetalae</taxon>
        <taxon>asterids</taxon>
        <taxon>lamiids</taxon>
        <taxon>Solanales</taxon>
        <taxon>Solanaceae</taxon>
        <taxon>Solanoideae</taxon>
        <taxon>Capsiceae</taxon>
        <taxon>Capsicum</taxon>
    </lineage>
</organism>
<sequence>MDPLHPHKSISRPKNQREDRAVIIVPESGINAGWKSVAFKIQSFIKNPPQKEIQTQCKTNVLNMTYAKAVTTSKWQSNSSEIATTKGRSSDWSYSTLRRNYMNTDKGMMNSQFRHSRNNKDSDILNILSNHEFGSTERQRRSGCRLDKKAKEFGNWTKQKSKG</sequence>
<dbReference type="EMBL" id="AYRZ02000006">
    <property type="protein sequence ID" value="PHT80471.1"/>
    <property type="molecule type" value="Genomic_DNA"/>
</dbReference>
<evidence type="ECO:0000313" key="2">
    <source>
        <dbReference type="EMBL" id="PHT80471.1"/>
    </source>
</evidence>
<feature type="region of interest" description="Disordered" evidence="1">
    <location>
        <begin position="136"/>
        <end position="163"/>
    </location>
</feature>
<name>A0A2G2ZEY4_CAPAN</name>
<evidence type="ECO:0000256" key="1">
    <source>
        <dbReference type="SAM" id="MobiDB-lite"/>
    </source>
</evidence>
<evidence type="ECO:0000313" key="3">
    <source>
        <dbReference type="Proteomes" id="UP000222542"/>
    </source>
</evidence>
<dbReference type="Proteomes" id="UP000222542">
    <property type="component" value="Unassembled WGS sequence"/>
</dbReference>
<reference evidence="2 3" key="1">
    <citation type="journal article" date="2014" name="Nat. Genet.">
        <title>Genome sequence of the hot pepper provides insights into the evolution of pungency in Capsicum species.</title>
        <authorList>
            <person name="Kim S."/>
            <person name="Park M."/>
            <person name="Yeom S.I."/>
            <person name="Kim Y.M."/>
            <person name="Lee J.M."/>
            <person name="Lee H.A."/>
            <person name="Seo E."/>
            <person name="Choi J."/>
            <person name="Cheong K."/>
            <person name="Kim K.T."/>
            <person name="Jung K."/>
            <person name="Lee G.W."/>
            <person name="Oh S.K."/>
            <person name="Bae C."/>
            <person name="Kim S.B."/>
            <person name="Lee H.Y."/>
            <person name="Kim S.Y."/>
            <person name="Kim M.S."/>
            <person name="Kang B.C."/>
            <person name="Jo Y.D."/>
            <person name="Yang H.B."/>
            <person name="Jeong H.J."/>
            <person name="Kang W.H."/>
            <person name="Kwon J.K."/>
            <person name="Shin C."/>
            <person name="Lim J.Y."/>
            <person name="Park J.H."/>
            <person name="Huh J.H."/>
            <person name="Kim J.S."/>
            <person name="Kim B.D."/>
            <person name="Cohen O."/>
            <person name="Paran I."/>
            <person name="Suh M.C."/>
            <person name="Lee S.B."/>
            <person name="Kim Y.K."/>
            <person name="Shin Y."/>
            <person name="Noh S.J."/>
            <person name="Park J."/>
            <person name="Seo Y.S."/>
            <person name="Kwon S.Y."/>
            <person name="Kim H.A."/>
            <person name="Park J.M."/>
            <person name="Kim H.J."/>
            <person name="Choi S.B."/>
            <person name="Bosland P.W."/>
            <person name="Reeves G."/>
            <person name="Jo S.H."/>
            <person name="Lee B.W."/>
            <person name="Cho H.T."/>
            <person name="Choi H.S."/>
            <person name="Lee M.S."/>
            <person name="Yu Y."/>
            <person name="Do Choi Y."/>
            <person name="Park B.S."/>
            <person name="van Deynze A."/>
            <person name="Ashrafi H."/>
            <person name="Hill T."/>
            <person name="Kim W.T."/>
            <person name="Pai H.S."/>
            <person name="Ahn H.K."/>
            <person name="Yeam I."/>
            <person name="Giovannoni J.J."/>
            <person name="Rose J.K."/>
            <person name="Sorensen I."/>
            <person name="Lee S.J."/>
            <person name="Kim R.W."/>
            <person name="Choi I.Y."/>
            <person name="Choi B.S."/>
            <person name="Lim J.S."/>
            <person name="Lee Y.H."/>
            <person name="Choi D."/>
        </authorList>
    </citation>
    <scope>NUCLEOTIDE SEQUENCE [LARGE SCALE GENOMIC DNA]</scope>
    <source>
        <strain evidence="3">cv. CM334</strain>
    </source>
</reference>
<proteinExistence type="predicted"/>
<gene>
    <name evidence="2" type="ORF">T459_18523</name>
</gene>
<protein>
    <submittedName>
        <fullName evidence="2">Uncharacterized protein</fullName>
    </submittedName>
</protein>
<accession>A0A2G2ZEY4</accession>
<comment type="caution">
    <text evidence="2">The sequence shown here is derived from an EMBL/GenBank/DDBJ whole genome shotgun (WGS) entry which is preliminary data.</text>
</comment>
<keyword evidence="3" id="KW-1185">Reference proteome</keyword>
<feature type="compositionally biased region" description="Basic and acidic residues" evidence="1">
    <location>
        <begin position="136"/>
        <end position="152"/>
    </location>
</feature>
<reference evidence="2 3" key="2">
    <citation type="journal article" date="2017" name="Genome Biol.">
        <title>New reference genome sequences of hot pepper reveal the massive evolution of plant disease-resistance genes by retroduplication.</title>
        <authorList>
            <person name="Kim S."/>
            <person name="Park J."/>
            <person name="Yeom S.I."/>
            <person name="Kim Y.M."/>
            <person name="Seo E."/>
            <person name="Kim K.T."/>
            <person name="Kim M.S."/>
            <person name="Lee J.M."/>
            <person name="Cheong K."/>
            <person name="Shin H.S."/>
            <person name="Kim S.B."/>
            <person name="Han K."/>
            <person name="Lee J."/>
            <person name="Park M."/>
            <person name="Lee H.A."/>
            <person name="Lee H.Y."/>
            <person name="Lee Y."/>
            <person name="Oh S."/>
            <person name="Lee J.H."/>
            <person name="Choi E."/>
            <person name="Choi E."/>
            <person name="Lee S.E."/>
            <person name="Jeon J."/>
            <person name="Kim H."/>
            <person name="Choi G."/>
            <person name="Song H."/>
            <person name="Lee J."/>
            <person name="Lee S.C."/>
            <person name="Kwon J.K."/>
            <person name="Lee H.Y."/>
            <person name="Koo N."/>
            <person name="Hong Y."/>
            <person name="Kim R.W."/>
            <person name="Kang W.H."/>
            <person name="Huh J.H."/>
            <person name="Kang B.C."/>
            <person name="Yang T.J."/>
            <person name="Lee Y.H."/>
            <person name="Bennetzen J.L."/>
            <person name="Choi D."/>
        </authorList>
    </citation>
    <scope>NUCLEOTIDE SEQUENCE [LARGE SCALE GENOMIC DNA]</scope>
    <source>
        <strain evidence="3">cv. CM334</strain>
    </source>
</reference>
<dbReference type="AlphaFoldDB" id="A0A2G2ZEY4"/>
<dbReference type="Gramene" id="PHT80471">
    <property type="protein sequence ID" value="PHT80471"/>
    <property type="gene ID" value="T459_18523"/>
</dbReference>